<proteinExistence type="predicted"/>
<dbReference type="EMBL" id="SPMY01000040">
    <property type="protein sequence ID" value="NMQ28802.1"/>
    <property type="molecule type" value="Genomic_DNA"/>
</dbReference>
<keyword evidence="3" id="KW-1185">Reference proteome</keyword>
<accession>A0ABX1TWZ5</accession>
<organism evidence="2 3">
    <name type="scientific">Candidatus Accumulibacter phosphatis</name>
    <dbReference type="NCBI Taxonomy" id="327160"/>
    <lineage>
        <taxon>Bacteria</taxon>
        <taxon>Pseudomonadati</taxon>
        <taxon>Pseudomonadota</taxon>
        <taxon>Betaproteobacteria</taxon>
        <taxon>Candidatus Accumulibacter</taxon>
    </lineage>
</organism>
<dbReference type="InterPro" id="IPR039005">
    <property type="entry name" value="CSPG_rpt"/>
</dbReference>
<sequence>MPMVLNEGGTATITHTELPVVDQDNQNDQLTDRVDSLPGKWTLLKNGIPLSVGSVFSQDDILAGKITYRHTRASSRRMPATASRSFCVTAPEARSTRSSSRSPYATSTRRSPSPGRRRRYPSVSVARRRLFGAQPWLD</sequence>
<protein>
    <submittedName>
        <fullName evidence="2">Uncharacterized protein</fullName>
    </submittedName>
</protein>
<gene>
    <name evidence="2" type="ORF">E4Q23_14175</name>
</gene>
<name>A0ABX1TWZ5_9PROT</name>
<evidence type="ECO:0000256" key="1">
    <source>
        <dbReference type="SAM" id="MobiDB-lite"/>
    </source>
</evidence>
<feature type="region of interest" description="Disordered" evidence="1">
    <location>
        <begin position="74"/>
        <end position="124"/>
    </location>
</feature>
<dbReference type="Proteomes" id="UP000749010">
    <property type="component" value="Unassembled WGS sequence"/>
</dbReference>
<comment type="caution">
    <text evidence="2">The sequence shown here is derived from an EMBL/GenBank/DDBJ whole genome shotgun (WGS) entry which is preliminary data.</text>
</comment>
<evidence type="ECO:0000313" key="2">
    <source>
        <dbReference type="EMBL" id="NMQ28802.1"/>
    </source>
</evidence>
<reference evidence="2 3" key="1">
    <citation type="submission" date="2019-03" db="EMBL/GenBank/DDBJ databases">
        <title>Metabolic reconstructions from genomes of highly enriched 'Candidatus Accumulibacter' and 'Candidatus Competibacter' bioreactor populations.</title>
        <authorList>
            <person name="Annavajhala M.K."/>
            <person name="Welles L."/>
            <person name="Abbas B."/>
            <person name="Sorokin D."/>
            <person name="Park H."/>
            <person name="Van Loosdrecht M."/>
            <person name="Chandran K."/>
        </authorList>
    </citation>
    <scope>NUCLEOTIDE SEQUENCE [LARGE SCALE GENOMIC DNA]</scope>
    <source>
        <strain evidence="2 3">SBR_S</strain>
    </source>
</reference>
<dbReference type="Pfam" id="PF16184">
    <property type="entry name" value="Cadherin_3"/>
    <property type="match status" value="1"/>
</dbReference>
<feature type="compositionally biased region" description="Polar residues" evidence="1">
    <location>
        <begin position="96"/>
        <end position="106"/>
    </location>
</feature>
<dbReference type="PROSITE" id="PS51854">
    <property type="entry name" value="CSPG"/>
    <property type="match status" value="1"/>
</dbReference>
<evidence type="ECO:0000313" key="3">
    <source>
        <dbReference type="Proteomes" id="UP000749010"/>
    </source>
</evidence>
<feature type="compositionally biased region" description="Basic residues" evidence="1">
    <location>
        <begin position="115"/>
        <end position="124"/>
    </location>
</feature>